<dbReference type="InterPro" id="IPR007165">
    <property type="entry name" value="Phage_holin_4_2"/>
</dbReference>
<keyword evidence="1" id="KW-0812">Transmembrane</keyword>
<feature type="transmembrane region" description="Helical" evidence="1">
    <location>
        <begin position="58"/>
        <end position="80"/>
    </location>
</feature>
<dbReference type="Proteomes" id="UP000836597">
    <property type="component" value="Chromosome"/>
</dbReference>
<reference evidence="3" key="1">
    <citation type="submission" date="2014-11" db="EMBL/GenBank/DDBJ databases">
        <authorList>
            <person name="Hornung B.V."/>
        </authorList>
    </citation>
    <scope>NUCLEOTIDE SEQUENCE</scope>
    <source>
        <strain evidence="3">INE</strain>
    </source>
</reference>
<sequence>MRRQLWTFLVNTTAFYLAAQVLPIHAATPWTYLWAGFVLTLVNFFLRPLLILLTFPLNLLTVGLFTLVVNTWMLMLTAVFLPGLVIPGFGVAFLAALLISLVNWLAKTLRLLR</sequence>
<dbReference type="EMBL" id="LR746496">
    <property type="protein sequence ID" value="CAA7600052.1"/>
    <property type="molecule type" value="Genomic_DNA"/>
</dbReference>
<dbReference type="PANTHER" id="PTHR37309">
    <property type="entry name" value="SLR0284 PROTEIN"/>
    <property type="match status" value="1"/>
</dbReference>
<feature type="transmembrane region" description="Helical" evidence="1">
    <location>
        <begin position="86"/>
        <end position="106"/>
    </location>
</feature>
<evidence type="ECO:0000313" key="2">
    <source>
        <dbReference type="EMBL" id="CAA7600052.1"/>
    </source>
</evidence>
<dbReference type="PANTHER" id="PTHR37309:SF1">
    <property type="entry name" value="SLR0284 PROTEIN"/>
    <property type="match status" value="1"/>
</dbReference>
<evidence type="ECO:0000313" key="3">
    <source>
        <dbReference type="EMBL" id="CEJ07827.1"/>
    </source>
</evidence>
<dbReference type="Pfam" id="PF04020">
    <property type="entry name" value="Phage_holin_4_2"/>
    <property type="match status" value="1"/>
</dbReference>
<reference evidence="2" key="2">
    <citation type="submission" date="2020-01" db="EMBL/GenBank/DDBJ databases">
        <authorList>
            <person name="Hornung B."/>
        </authorList>
    </citation>
    <scope>NUCLEOTIDE SEQUENCE</scope>
    <source>
        <strain evidence="2">PacBioINE</strain>
    </source>
</reference>
<dbReference type="AlphaFoldDB" id="A0A8S0WEE8"/>
<name>A0A8S0WEE8_9FIRM</name>
<keyword evidence="1" id="KW-0472">Membrane</keyword>
<keyword evidence="1" id="KW-1133">Transmembrane helix</keyword>
<keyword evidence="4" id="KW-1185">Reference proteome</keyword>
<dbReference type="KEGG" id="aacx:DEACI_0701"/>
<organism evidence="2">
    <name type="scientific">Acididesulfobacillus acetoxydans</name>
    <dbReference type="NCBI Taxonomy" id="1561005"/>
    <lineage>
        <taxon>Bacteria</taxon>
        <taxon>Bacillati</taxon>
        <taxon>Bacillota</taxon>
        <taxon>Clostridia</taxon>
        <taxon>Eubacteriales</taxon>
        <taxon>Peptococcaceae</taxon>
        <taxon>Acididesulfobacillus</taxon>
    </lineage>
</organism>
<proteinExistence type="predicted"/>
<dbReference type="EMBL" id="CDGJ01000066">
    <property type="protein sequence ID" value="CEJ07827.1"/>
    <property type="molecule type" value="Genomic_DNA"/>
</dbReference>
<gene>
    <name evidence="2" type="ORF">DEACI_0701</name>
    <name evidence="3" type="ORF">DEACI_2293</name>
</gene>
<evidence type="ECO:0000256" key="1">
    <source>
        <dbReference type="SAM" id="Phobius"/>
    </source>
</evidence>
<dbReference type="RefSeq" id="WP_240983782.1">
    <property type="nucleotide sequence ID" value="NZ_CDGJ01000066.1"/>
</dbReference>
<feature type="transmembrane region" description="Helical" evidence="1">
    <location>
        <begin position="29"/>
        <end position="46"/>
    </location>
</feature>
<accession>A0A8S0WEE8</accession>
<protein>
    <submittedName>
        <fullName evidence="2">Mycobacterial 4 TMS phage holin, superfamily IV</fullName>
    </submittedName>
</protein>
<evidence type="ECO:0000313" key="4">
    <source>
        <dbReference type="Proteomes" id="UP001071230"/>
    </source>
</evidence>
<dbReference type="Proteomes" id="UP001071230">
    <property type="component" value="Unassembled WGS sequence"/>
</dbReference>